<name>A0A6P8NC48_GEOSA</name>
<dbReference type="KEGG" id="gsh:117347077"/>
<evidence type="ECO:0000256" key="2">
    <source>
        <dbReference type="SAM" id="Phobius"/>
    </source>
</evidence>
<protein>
    <submittedName>
        <fullName evidence="4">Uncharacterized protein LOC117347077 isoform X1</fullName>
    </submittedName>
</protein>
<keyword evidence="2" id="KW-1133">Transmembrane helix</keyword>
<proteinExistence type="predicted"/>
<dbReference type="Proteomes" id="UP000515159">
    <property type="component" value="Chromosome 13"/>
</dbReference>
<evidence type="ECO:0000256" key="1">
    <source>
        <dbReference type="SAM" id="Coils"/>
    </source>
</evidence>
<dbReference type="Gene3D" id="2.10.50.10">
    <property type="entry name" value="Tumor Necrosis Factor Receptor, subunit A, domain 2"/>
    <property type="match status" value="1"/>
</dbReference>
<dbReference type="AlphaFoldDB" id="A0A6P8NC48"/>
<dbReference type="SMART" id="SM01411">
    <property type="entry name" value="Ephrin_rec_like"/>
    <property type="match status" value="1"/>
</dbReference>
<accession>A0A6P8NC48</accession>
<evidence type="ECO:0000313" key="3">
    <source>
        <dbReference type="Proteomes" id="UP000515159"/>
    </source>
</evidence>
<sequence>MASAPVPCPPGTYGNRSLAKHSTECYSCPAGTFNHLFGQKACFPCGSSSFSQTGATSCHCRGQNRAFQESDGSCICLAGFVYYDERGKEYSDGNSDLDCHPQVEERCALIEARLASTRKCVVPEQYDCIPFCGQFGGELSPELGICHCKQYISAEELCDRFCLMEAPQVSLNVGFNREFQLHFKWGKQKSSMEMEVLRVLGPEEHIWNSERVLFVLFGPNGVFGLIPSNVQVLEAFLTDSWSVSSTRKHYKLKKSSSFWNTSSLPLIPNPVVCLKEGDVILFQLSIFPENRSASHYPVYQKQHLYNSNTKWDFGVFRRLDHLIRETQLNISRFAHVFQHSGRYVFTDNGIENHMLFVIVNGNNIECDSTVAPFQPSSPFQLVRHGILKHQKLNLSPNWTSISGVLLLLGLLMALLLILAVLLRTILLRPSPMKSWKPRWRSLGEPYIPPEYVLTRDSFEYYEALGPRGSGGGEDAGKNETAYGSEKKLSVLDLEDFNVRTLYDKLEDQNLHLASQLGRHRNDTLAFYKGISQHVQILKNVIQGLDVNRLKENLGKSKKTADKMHGSLNDVICPGQSDKAMSNNRDLQNWNQLTSVDAYRQEAAELMKALKFLVLNIHSGRIAVKREQTQKLTRQDAMAEFSDGSLQKSRAEQNTISSLFHQQKCYEVKNSGGKEAGTPSIACERLDLQLPGTLLTLSGEAELERLIKCSPLAQTLQEIKEALKIHLSQENHININESGSREHALVPLGLGSLTPRQLVVFRFGCALVHLLCRTYSLWPLVLQLAQRIPYQGTAHFKSELTAGYFYYDAASQFLYIHAAQLDDVGRFSVTIVTAMAQIKAGCTIRSDHADFLKQLNDAIMDLAKALFHSSWTGAHIKKKEQENCSSHINGCSVFRDLLSVYISPHPEFTKESRHARQKNYKVFQLQMEIQDMMKTSRKSEHGKWSEGDLRTEVMIARTKLEDELDQLNEDFFQLTKQALKDKKEAELLDRIWEDSFLKLKAPFREADSALREQLEARVRRKDQALLLEIRRHCVAERINNVEGELSLLLQGKNRYSNTQPSKEKKNQM</sequence>
<keyword evidence="2" id="KW-0472">Membrane</keyword>
<keyword evidence="3" id="KW-1185">Reference proteome</keyword>
<keyword evidence="2" id="KW-0812">Transmembrane</keyword>
<dbReference type="RefSeq" id="XP_033773322.1">
    <property type="nucleotide sequence ID" value="XM_033917431.1"/>
</dbReference>
<keyword evidence="1" id="KW-0175">Coiled coil</keyword>
<reference evidence="4" key="1">
    <citation type="submission" date="2025-08" db="UniProtKB">
        <authorList>
            <consortium name="RefSeq"/>
        </authorList>
    </citation>
    <scope>IDENTIFICATION</scope>
</reference>
<evidence type="ECO:0000313" key="4">
    <source>
        <dbReference type="RefSeq" id="XP_033773322.1"/>
    </source>
</evidence>
<gene>
    <name evidence="4" type="primary">LOC117347077</name>
</gene>
<dbReference type="PANTHER" id="PTHR46104:SF1">
    <property type="entry name" value="GENE 9195-RELATED"/>
    <property type="match status" value="1"/>
</dbReference>
<dbReference type="OrthoDB" id="9895300at2759"/>
<dbReference type="InParanoid" id="A0A6P8NC48"/>
<feature type="coiled-coil region" evidence="1">
    <location>
        <begin position="949"/>
        <end position="976"/>
    </location>
</feature>
<organism evidence="3 4">
    <name type="scientific">Geotrypetes seraphini</name>
    <name type="common">Gaboon caecilian</name>
    <name type="synonym">Caecilia seraphini</name>
    <dbReference type="NCBI Taxonomy" id="260995"/>
    <lineage>
        <taxon>Eukaryota</taxon>
        <taxon>Metazoa</taxon>
        <taxon>Chordata</taxon>
        <taxon>Craniata</taxon>
        <taxon>Vertebrata</taxon>
        <taxon>Euteleostomi</taxon>
        <taxon>Amphibia</taxon>
        <taxon>Gymnophiona</taxon>
        <taxon>Geotrypetes</taxon>
    </lineage>
</organism>
<dbReference type="PANTHER" id="PTHR46104">
    <property type="entry name" value="GENE 9195-RELATED-RELATED"/>
    <property type="match status" value="1"/>
</dbReference>
<dbReference type="GeneID" id="117347077"/>
<feature type="transmembrane region" description="Helical" evidence="2">
    <location>
        <begin position="398"/>
        <end position="426"/>
    </location>
</feature>